<dbReference type="Proteomes" id="UP000824998">
    <property type="component" value="Unassembled WGS sequence"/>
</dbReference>
<dbReference type="AlphaFoldDB" id="A0A9P8C9J6"/>
<feature type="compositionally biased region" description="Low complexity" evidence="1">
    <location>
        <begin position="396"/>
        <end position="419"/>
    </location>
</feature>
<protein>
    <submittedName>
        <fullName evidence="2">Uncharacterized protein</fullName>
    </submittedName>
</protein>
<comment type="caution">
    <text evidence="2">The sequence shown here is derived from an EMBL/GenBank/DDBJ whole genome shotgun (WGS) entry which is preliminary data.</text>
</comment>
<reference evidence="2" key="1">
    <citation type="journal article" date="2021" name="IMA Fungus">
        <title>Genomic characterization of three marine fungi, including Emericellopsis atlantica sp. nov. with signatures of a generalist lifestyle and marine biomass degradation.</title>
        <authorList>
            <person name="Hagestad O.C."/>
            <person name="Hou L."/>
            <person name="Andersen J.H."/>
            <person name="Hansen E.H."/>
            <person name="Altermark B."/>
            <person name="Li C."/>
            <person name="Kuhnert E."/>
            <person name="Cox R.J."/>
            <person name="Crous P.W."/>
            <person name="Spatafora J.W."/>
            <person name="Lail K."/>
            <person name="Amirebrahimi M."/>
            <person name="Lipzen A."/>
            <person name="Pangilinan J."/>
            <person name="Andreopoulos W."/>
            <person name="Hayes R.D."/>
            <person name="Ng V."/>
            <person name="Grigoriev I.V."/>
            <person name="Jackson S.A."/>
            <person name="Sutton T.D.S."/>
            <person name="Dobson A.D.W."/>
            <person name="Rama T."/>
        </authorList>
    </citation>
    <scope>NUCLEOTIDE SEQUENCE</scope>
    <source>
        <strain evidence="2">TRa018bII</strain>
    </source>
</reference>
<feature type="compositionally biased region" description="Low complexity" evidence="1">
    <location>
        <begin position="53"/>
        <end position="70"/>
    </location>
</feature>
<gene>
    <name evidence="2" type="ORF">BJ875DRAFT_274434</name>
</gene>
<proteinExistence type="predicted"/>
<feature type="compositionally biased region" description="Polar residues" evidence="1">
    <location>
        <begin position="321"/>
        <end position="371"/>
    </location>
</feature>
<feature type="compositionally biased region" description="Basic and acidic residues" evidence="1">
    <location>
        <begin position="430"/>
        <end position="445"/>
    </location>
</feature>
<sequence>MMHSNNPMPFPGAFNVAQHRDHGSAPRLSGAKSHIFRPPRTRPDSAANSMILSRSTASPSTPNSTTPSRPGGFGTRKRSRTEAESSLATDDWSSALVDSHEAAGAEVCPGSPRPLVNTKYVLAGGMDTPTMKAAQLALAGDNEYSDVGYRKTLGNDRVRSHKDLYSDMDNQGYFPSDGYGRDANGRRRGWNSPGGEGWSKAAIQVVGGVVGKVWEFCKTGSAVFRGFHAGGGRGYTMNQHEPALPYPVVENESFWELEKSTQGLADRESTPLPGRFPEEDLTPNFLDFTNHESNTPPAKRRQVSRNHTNDELTKNWVVVSPATNPSLTPSKPQTRSLSRFSQPTTSSANRRIAANTSRPASRTGFPASTATRRPPLPRASTVSVNRTGSPAMLSTRGASFASPRGSSPSSKIPRPSPRGNTLLRGPDSPAAREAKRWAAMKKKEDRVADESIRRLDVQLKAMIREGKEALGTKIEVEMEDDVDLSDGG</sequence>
<keyword evidence="3" id="KW-1185">Reference proteome</keyword>
<evidence type="ECO:0000313" key="3">
    <source>
        <dbReference type="Proteomes" id="UP000824998"/>
    </source>
</evidence>
<dbReference type="OrthoDB" id="5138418at2759"/>
<dbReference type="EMBL" id="MU251363">
    <property type="protein sequence ID" value="KAG9238933.1"/>
    <property type="molecule type" value="Genomic_DNA"/>
</dbReference>
<feature type="region of interest" description="Disordered" evidence="1">
    <location>
        <begin position="260"/>
        <end position="445"/>
    </location>
</feature>
<accession>A0A9P8C9J6</accession>
<feature type="region of interest" description="Disordered" evidence="1">
    <location>
        <begin position="1"/>
        <end position="91"/>
    </location>
</feature>
<evidence type="ECO:0000256" key="1">
    <source>
        <dbReference type="SAM" id="MobiDB-lite"/>
    </source>
</evidence>
<organism evidence="2 3">
    <name type="scientific">Amylocarpus encephaloides</name>
    <dbReference type="NCBI Taxonomy" id="45428"/>
    <lineage>
        <taxon>Eukaryota</taxon>
        <taxon>Fungi</taxon>
        <taxon>Dikarya</taxon>
        <taxon>Ascomycota</taxon>
        <taxon>Pezizomycotina</taxon>
        <taxon>Leotiomycetes</taxon>
        <taxon>Helotiales</taxon>
        <taxon>Helotiales incertae sedis</taxon>
        <taxon>Amylocarpus</taxon>
    </lineage>
</organism>
<name>A0A9P8C9J6_9HELO</name>
<evidence type="ECO:0000313" key="2">
    <source>
        <dbReference type="EMBL" id="KAG9238933.1"/>
    </source>
</evidence>